<proteinExistence type="predicted"/>
<accession>A0A6B0T639</accession>
<organism evidence="2 3">
    <name type="scientific">Halovenus carboxidivorans</name>
    <dbReference type="NCBI Taxonomy" id="2692199"/>
    <lineage>
        <taxon>Archaea</taxon>
        <taxon>Methanobacteriati</taxon>
        <taxon>Methanobacteriota</taxon>
        <taxon>Stenosarchaea group</taxon>
        <taxon>Halobacteria</taxon>
        <taxon>Halobacteriales</taxon>
        <taxon>Haloarculaceae</taxon>
        <taxon>Halovenus</taxon>
    </lineage>
</organism>
<protein>
    <submittedName>
        <fullName evidence="2">Alpha/beta hydrolase</fullName>
    </submittedName>
</protein>
<evidence type="ECO:0000313" key="2">
    <source>
        <dbReference type="EMBL" id="MXR51656.1"/>
    </source>
</evidence>
<dbReference type="EMBL" id="WUUT01000003">
    <property type="protein sequence ID" value="MXR51656.1"/>
    <property type="molecule type" value="Genomic_DNA"/>
</dbReference>
<sequence length="196" mass="21160">MRDPNRLPGPRDIRTTLDGDDNDGVVVACPPHPQFGGDRHDGRLRAVSDALRDREWDCLRIDYGAWDEGRGERSDALTAIEWADERYETVALFGYSFGGAVALAAGIEAEGLAALSALAPAADSVAGFDPADLDDVSCPAQIVYGERDDTADWKPVVDRAEQLGWTVESMPADHFFVSQQGRVGELVGEFIAGTHS</sequence>
<dbReference type="RefSeq" id="WP_159763800.1">
    <property type="nucleotide sequence ID" value="NZ_WUUT01000003.1"/>
</dbReference>
<evidence type="ECO:0000256" key="1">
    <source>
        <dbReference type="SAM" id="MobiDB-lite"/>
    </source>
</evidence>
<dbReference type="InterPro" id="IPR029058">
    <property type="entry name" value="AB_hydrolase_fold"/>
</dbReference>
<keyword evidence="2" id="KW-0378">Hydrolase</keyword>
<dbReference type="GO" id="GO:0016787">
    <property type="term" value="F:hydrolase activity"/>
    <property type="evidence" value="ECO:0007669"/>
    <property type="project" value="UniProtKB-KW"/>
</dbReference>
<dbReference type="OrthoDB" id="50239at2157"/>
<gene>
    <name evidence="2" type="ORF">GRX03_08575</name>
</gene>
<dbReference type="Gene3D" id="3.40.50.1820">
    <property type="entry name" value="alpha/beta hydrolase"/>
    <property type="match status" value="1"/>
</dbReference>
<keyword evidence="3" id="KW-1185">Reference proteome</keyword>
<feature type="compositionally biased region" description="Basic and acidic residues" evidence="1">
    <location>
        <begin position="1"/>
        <end position="17"/>
    </location>
</feature>
<dbReference type="AlphaFoldDB" id="A0A6B0T639"/>
<name>A0A6B0T639_9EURY</name>
<dbReference type="SUPFAM" id="SSF53474">
    <property type="entry name" value="alpha/beta-Hydrolases"/>
    <property type="match status" value="1"/>
</dbReference>
<evidence type="ECO:0000313" key="3">
    <source>
        <dbReference type="Proteomes" id="UP000466535"/>
    </source>
</evidence>
<reference evidence="2 3" key="1">
    <citation type="submission" date="2019-12" db="EMBL/GenBank/DDBJ databases">
        <title>Isolation and characterization of three novel carbon monoxide-oxidizing members of Halobacteria from salione crusts and soils.</title>
        <authorList>
            <person name="Myers M.R."/>
            <person name="King G.M."/>
        </authorList>
    </citation>
    <scope>NUCLEOTIDE SEQUENCE [LARGE SCALE GENOMIC DNA]</scope>
    <source>
        <strain evidence="2 3">WSH3</strain>
    </source>
</reference>
<feature type="region of interest" description="Disordered" evidence="1">
    <location>
        <begin position="1"/>
        <end position="25"/>
    </location>
</feature>
<comment type="caution">
    <text evidence="2">The sequence shown here is derived from an EMBL/GenBank/DDBJ whole genome shotgun (WGS) entry which is preliminary data.</text>
</comment>
<dbReference type="Proteomes" id="UP000466535">
    <property type="component" value="Unassembled WGS sequence"/>
</dbReference>